<protein>
    <submittedName>
        <fullName evidence="1">Uncharacterized protein</fullName>
    </submittedName>
</protein>
<evidence type="ECO:0000313" key="2">
    <source>
        <dbReference type="Proteomes" id="UP000005104"/>
    </source>
</evidence>
<dbReference type="EMBL" id="CM001441">
    <property type="protein sequence ID" value="EHQ90195.1"/>
    <property type="molecule type" value="Genomic_DNA"/>
</dbReference>
<dbReference type="HOGENOM" id="CLU_1452295_0_0_9"/>
<dbReference type="Proteomes" id="UP000005104">
    <property type="component" value="Chromosome"/>
</dbReference>
<reference evidence="1 2" key="1">
    <citation type="submission" date="2011-11" db="EMBL/GenBank/DDBJ databases">
        <title>The Noncontiguous Finished genome of Desulfosporosinus youngiae DSM 17734.</title>
        <authorList>
            <consortium name="US DOE Joint Genome Institute (JGI-PGF)"/>
            <person name="Lucas S."/>
            <person name="Han J."/>
            <person name="Lapidus A."/>
            <person name="Cheng J.-F."/>
            <person name="Goodwin L."/>
            <person name="Pitluck S."/>
            <person name="Peters L."/>
            <person name="Ovchinnikova G."/>
            <person name="Lu M."/>
            <person name="Land M.L."/>
            <person name="Hauser L."/>
            <person name="Pester M."/>
            <person name="Spring S."/>
            <person name="Ollivier B."/>
            <person name="Rattei T."/>
            <person name="Klenk H.-P."/>
            <person name="Wagner M."/>
            <person name="Loy A."/>
            <person name="Woyke T.J."/>
        </authorList>
    </citation>
    <scope>NUCLEOTIDE SEQUENCE [LARGE SCALE GENOMIC DNA]</scope>
    <source>
        <strain evidence="1 2">DSM 17734</strain>
    </source>
</reference>
<keyword evidence="2" id="KW-1185">Reference proteome</keyword>
<gene>
    <name evidence="1" type="ORF">DesyoDRAFT_3161</name>
</gene>
<accession>H5Y591</accession>
<proteinExistence type="predicted"/>
<dbReference type="OrthoDB" id="9911696at2"/>
<dbReference type="STRING" id="768710.DesyoDRAFT_3161"/>
<dbReference type="AlphaFoldDB" id="H5Y591"/>
<evidence type="ECO:0000313" key="1">
    <source>
        <dbReference type="EMBL" id="EHQ90195.1"/>
    </source>
</evidence>
<organism evidence="1 2">
    <name type="scientific">Desulfosporosinus youngiae DSM 17734</name>
    <dbReference type="NCBI Taxonomy" id="768710"/>
    <lineage>
        <taxon>Bacteria</taxon>
        <taxon>Bacillati</taxon>
        <taxon>Bacillota</taxon>
        <taxon>Clostridia</taxon>
        <taxon>Eubacteriales</taxon>
        <taxon>Desulfitobacteriaceae</taxon>
        <taxon>Desulfosporosinus</taxon>
    </lineage>
</organism>
<dbReference type="RefSeq" id="WP_007784472.1">
    <property type="nucleotide sequence ID" value="NZ_CM001441.1"/>
</dbReference>
<name>H5Y591_9FIRM</name>
<sequence>MEINEQNFENGILITPEMEMETQNTIKTEPNENIINEQSGGESRYINFSQALANLKIGEILTRKALVGKMIKMESNQFVLWSNNLFNKPTYNFTNEDIMAEDWEVIDPDDIKVFNLSVNQLKDLGVSETDIDKLNVLKNTPSLPEHLTNLLKDKDIKLDISSILENVKIVNTLPSYETPKIPFIKN</sequence>